<name>A0ABU4G0F3_9BACL</name>
<evidence type="ECO:0000313" key="3">
    <source>
        <dbReference type="Proteomes" id="UP001280629"/>
    </source>
</evidence>
<protein>
    <submittedName>
        <fullName evidence="2">Uncharacterized protein</fullName>
    </submittedName>
</protein>
<feature type="region of interest" description="Disordered" evidence="1">
    <location>
        <begin position="1"/>
        <end position="27"/>
    </location>
</feature>
<evidence type="ECO:0000313" key="2">
    <source>
        <dbReference type="EMBL" id="MDW0110449.1"/>
    </source>
</evidence>
<keyword evidence="3" id="KW-1185">Reference proteome</keyword>
<organism evidence="2 3">
    <name type="scientific">Sporosarcina aquimarina</name>
    <dbReference type="NCBI Taxonomy" id="114975"/>
    <lineage>
        <taxon>Bacteria</taxon>
        <taxon>Bacillati</taxon>
        <taxon>Bacillota</taxon>
        <taxon>Bacilli</taxon>
        <taxon>Bacillales</taxon>
        <taxon>Caryophanaceae</taxon>
        <taxon>Sporosarcina</taxon>
    </lineage>
</organism>
<dbReference type="EMBL" id="JAUBDH010000005">
    <property type="protein sequence ID" value="MDW0110449.1"/>
    <property type="molecule type" value="Genomic_DNA"/>
</dbReference>
<dbReference type="Proteomes" id="UP001280629">
    <property type="component" value="Unassembled WGS sequence"/>
</dbReference>
<evidence type="ECO:0000256" key="1">
    <source>
        <dbReference type="SAM" id="MobiDB-lite"/>
    </source>
</evidence>
<proteinExistence type="predicted"/>
<comment type="caution">
    <text evidence="2">The sequence shown here is derived from an EMBL/GenBank/DDBJ whole genome shotgun (WGS) entry which is preliminary data.</text>
</comment>
<accession>A0ABU4G0F3</accession>
<dbReference type="RefSeq" id="WP_317935995.1">
    <property type="nucleotide sequence ID" value="NZ_JAUBDH010000005.1"/>
</dbReference>
<gene>
    <name evidence="2" type="ORF">QT716_10415</name>
</gene>
<sequence>MQTIERGVTVSYPPSARHSDKPGEPMTTFKLTEMKDEAIERYGLRKYVERGGDYDDKPRS</sequence>
<reference evidence="2 3" key="1">
    <citation type="submission" date="2023-06" db="EMBL/GenBank/DDBJ databases">
        <title>Sporosarcina sp. nov., isolated from Korean traditional fermented seafood 'Jeotgal'.</title>
        <authorList>
            <person name="Yang A.-I."/>
            <person name="Shin N.-R."/>
        </authorList>
    </citation>
    <scope>NUCLEOTIDE SEQUENCE [LARGE SCALE GENOMIC DNA]</scope>
    <source>
        <strain evidence="2 3">KCTC3840</strain>
    </source>
</reference>